<dbReference type="Proteomes" id="UP000749559">
    <property type="component" value="Unassembled WGS sequence"/>
</dbReference>
<dbReference type="EMBL" id="CAIIXF020000008">
    <property type="protein sequence ID" value="CAH1790882.1"/>
    <property type="molecule type" value="Genomic_DNA"/>
</dbReference>
<keyword evidence="3" id="KW-1185">Reference proteome</keyword>
<gene>
    <name evidence="2" type="ORF">OFUS_LOCUS16038</name>
</gene>
<dbReference type="OrthoDB" id="6149349at2759"/>
<organism evidence="2 3">
    <name type="scientific">Owenia fusiformis</name>
    <name type="common">Polychaete worm</name>
    <dbReference type="NCBI Taxonomy" id="6347"/>
    <lineage>
        <taxon>Eukaryota</taxon>
        <taxon>Metazoa</taxon>
        <taxon>Spiralia</taxon>
        <taxon>Lophotrochozoa</taxon>
        <taxon>Annelida</taxon>
        <taxon>Polychaeta</taxon>
        <taxon>Sedentaria</taxon>
        <taxon>Canalipalpata</taxon>
        <taxon>Sabellida</taxon>
        <taxon>Oweniida</taxon>
        <taxon>Oweniidae</taxon>
        <taxon>Owenia</taxon>
    </lineage>
</organism>
<proteinExistence type="predicted"/>
<feature type="region of interest" description="Disordered" evidence="1">
    <location>
        <begin position="409"/>
        <end position="436"/>
    </location>
</feature>
<evidence type="ECO:0000313" key="3">
    <source>
        <dbReference type="Proteomes" id="UP000749559"/>
    </source>
</evidence>
<feature type="compositionally biased region" description="Acidic residues" evidence="1">
    <location>
        <begin position="411"/>
        <end position="436"/>
    </location>
</feature>
<accession>A0A8J1XXN6</accession>
<protein>
    <submittedName>
        <fullName evidence="2">Uncharacterized protein</fullName>
    </submittedName>
</protein>
<evidence type="ECO:0000256" key="1">
    <source>
        <dbReference type="SAM" id="MobiDB-lite"/>
    </source>
</evidence>
<name>A0A8J1XXN6_OWEFU</name>
<sequence length="436" mass="49397">VFDSFTISSIQDSDIIPSNWQEFLSNRQNKKIFVHYFSDTILKVHQLSNSSVPLFVSGGFADGELCKVCVSNSISLSPLYQSNSMEGDFRIWLHAHLVSKSNILIFSKDTDSYMIGLPLDFDNKRVLINIGGKTSNETYISISNLRKNILTDVNLHSLNKQILPKVFQSIFIATGCDYVSSFKKISKTKVFSIFYQYATFIISSSEYLGSLHQTGVDDYNLGFLSFIRLVGCLFFTRCNVAFHDLGVKDKNPTSLFKYFAEEHFHSLDQSISIHRAWLSSIREKISERETIGDNLLPSFEALLLHWKRACWVSQIWSQSIQNTMHINPIENWGWEINDSGKISFTWDSKENMNKAISEELYLTKGCGCKKDPMCSRNCGCKTNFPDGCGPACLCQGNCFNPLNINNVDIDNNTDDEDNSDSDSDSDDNDDDEVKLP</sequence>
<reference evidence="2" key="1">
    <citation type="submission" date="2022-03" db="EMBL/GenBank/DDBJ databases">
        <authorList>
            <person name="Martin C."/>
        </authorList>
    </citation>
    <scope>NUCLEOTIDE SEQUENCE</scope>
</reference>
<evidence type="ECO:0000313" key="2">
    <source>
        <dbReference type="EMBL" id="CAH1790882.1"/>
    </source>
</evidence>
<comment type="caution">
    <text evidence="2">The sequence shown here is derived from an EMBL/GenBank/DDBJ whole genome shotgun (WGS) entry which is preliminary data.</text>
</comment>
<dbReference type="AlphaFoldDB" id="A0A8J1XXN6"/>
<feature type="non-terminal residue" evidence="2">
    <location>
        <position position="1"/>
    </location>
</feature>